<name>W6NDN1_HAECO</name>
<organism evidence="1">
    <name type="scientific">Haemonchus contortus</name>
    <name type="common">Barber pole worm</name>
    <dbReference type="NCBI Taxonomy" id="6289"/>
    <lineage>
        <taxon>Eukaryota</taxon>
        <taxon>Metazoa</taxon>
        <taxon>Ecdysozoa</taxon>
        <taxon>Nematoda</taxon>
        <taxon>Chromadorea</taxon>
        <taxon>Rhabditida</taxon>
        <taxon>Rhabditina</taxon>
        <taxon>Rhabditomorpha</taxon>
        <taxon>Strongyloidea</taxon>
        <taxon>Trichostrongylidae</taxon>
        <taxon>Haemonchus</taxon>
    </lineage>
</organism>
<gene>
    <name evidence="1" type="ORF">HCOI_00267200</name>
</gene>
<sequence length="87" mass="10032">MRANTIEKKDQADRILFTTRCSARGHPCESLVSSFNQFLITSNTEPKHELDSAFAQPIDLFKFNQLSEDFKKIADDLEKQSEKSEKH</sequence>
<reference evidence="1" key="2">
    <citation type="submission" date="2013-05" db="EMBL/GenBank/DDBJ databases">
        <title>The genome and transcriptome of Haemonchus contortus: a key model parasite for drug and vaccine discovery.</title>
        <authorList>
            <person name="Laing R."/>
            <person name="Kikuchi T."/>
            <person name="Martinelli A."/>
            <person name="Tsai I.J."/>
            <person name="Beech R.N."/>
            <person name="Redman E."/>
            <person name="Holroyd N."/>
            <person name="Bartley D.J."/>
            <person name="Beasley H."/>
            <person name="Britton C."/>
            <person name="Curran D."/>
            <person name="Devaney E."/>
            <person name="Gilabert A."/>
            <person name="Jackson F."/>
            <person name="Hunt M."/>
            <person name="Johnston S."/>
            <person name="Kryukov I."/>
            <person name="Li K."/>
            <person name="Morrison A.A."/>
            <person name="Reid A.J."/>
            <person name="Sargison N."/>
            <person name="Saunders G."/>
            <person name="Wasmuth J.D."/>
            <person name="Wolstenholme A."/>
            <person name="Berriman M."/>
            <person name="Gilleard J.S."/>
            <person name="Cotton J.A."/>
        </authorList>
    </citation>
    <scope>NUCLEOTIDE SEQUENCE [LARGE SCALE GENOMIC DNA]</scope>
    <source>
        <strain evidence="1">ISE/inbred ISE</strain>
    </source>
</reference>
<reference evidence="1" key="1">
    <citation type="submission" date="2013-03" db="EMBL/GenBank/DDBJ databases">
        <authorList>
            <person name="Aslett M."/>
        </authorList>
    </citation>
    <scope>NUCLEOTIDE SEQUENCE [LARGE SCALE GENOMIC DNA]</scope>
    <source>
        <strain evidence="1">ISE/inbred ISE</strain>
    </source>
</reference>
<dbReference type="EMBL" id="CAVP010058969">
    <property type="protein sequence ID" value="CDL95383.1"/>
    <property type="molecule type" value="Genomic_DNA"/>
</dbReference>
<dbReference type="AlphaFoldDB" id="W6NDN1"/>
<protein>
    <submittedName>
        <fullName evidence="1">Uncharacterized protein</fullName>
    </submittedName>
</protein>
<comment type="caution">
    <text evidence="1">The sequence shown here is derived from an EMBL/GenBank/DDBJ whole genome shotgun (WGS) entry which is preliminary data.</text>
</comment>
<accession>W6NDN1</accession>
<evidence type="ECO:0000313" key="1">
    <source>
        <dbReference type="EMBL" id="CDL95383.1"/>
    </source>
</evidence>
<proteinExistence type="predicted"/>